<dbReference type="EMBL" id="KZ269977">
    <property type="protein sequence ID" value="OZC12802.1"/>
    <property type="molecule type" value="Genomic_DNA"/>
</dbReference>
<accession>A0A238C5T0</accession>
<sequence>MVTYHFALTTTQRSRRLLIITGQGNAIGKTELIKNNLSKWLNDAKIQHIVQYCQQATKKHGGEGAFYLARDFIHKNDL</sequence>
<evidence type="ECO:0000259" key="1">
    <source>
        <dbReference type="PROSITE" id="PS50828"/>
    </source>
</evidence>
<organism evidence="2 3">
    <name type="scientific">Onchocerca flexuosa</name>
    <dbReference type="NCBI Taxonomy" id="387005"/>
    <lineage>
        <taxon>Eukaryota</taxon>
        <taxon>Metazoa</taxon>
        <taxon>Ecdysozoa</taxon>
        <taxon>Nematoda</taxon>
        <taxon>Chromadorea</taxon>
        <taxon>Rhabditida</taxon>
        <taxon>Spirurina</taxon>
        <taxon>Spiruromorpha</taxon>
        <taxon>Filarioidea</taxon>
        <taxon>Onchocercidae</taxon>
        <taxon>Onchocerca</taxon>
    </lineage>
</organism>
<reference evidence="2 3" key="1">
    <citation type="submission" date="2015-12" db="EMBL/GenBank/DDBJ databases">
        <title>Draft genome of the nematode, Onchocerca flexuosa.</title>
        <authorList>
            <person name="Mitreva M."/>
        </authorList>
    </citation>
    <scope>NUCLEOTIDE SEQUENCE [LARGE SCALE GENOMIC DNA]</scope>
    <source>
        <strain evidence="2">Red Deer</strain>
    </source>
</reference>
<gene>
    <name evidence="2" type="ORF">X798_00436</name>
</gene>
<dbReference type="Gene3D" id="3.30.1370.110">
    <property type="match status" value="1"/>
</dbReference>
<dbReference type="OrthoDB" id="10073433at2759"/>
<dbReference type="Proteomes" id="UP000242913">
    <property type="component" value="Unassembled WGS sequence"/>
</dbReference>
<dbReference type="AlphaFoldDB" id="A0A238C5T0"/>
<name>A0A238C5T0_9BILA</name>
<dbReference type="InterPro" id="IPR036063">
    <property type="entry name" value="Smr_dom_sf"/>
</dbReference>
<evidence type="ECO:0000313" key="3">
    <source>
        <dbReference type="Proteomes" id="UP000242913"/>
    </source>
</evidence>
<proteinExistence type="predicted"/>
<dbReference type="SUPFAM" id="SSF160443">
    <property type="entry name" value="SMR domain-like"/>
    <property type="match status" value="1"/>
</dbReference>
<protein>
    <recommendedName>
        <fullName evidence="1">Smr domain-containing protein</fullName>
    </recommendedName>
</protein>
<dbReference type="InterPro" id="IPR002625">
    <property type="entry name" value="Smr_dom"/>
</dbReference>
<dbReference type="PROSITE" id="PS50828">
    <property type="entry name" value="SMR"/>
    <property type="match status" value="1"/>
</dbReference>
<evidence type="ECO:0000313" key="2">
    <source>
        <dbReference type="EMBL" id="OZC12802.1"/>
    </source>
</evidence>
<feature type="domain" description="Smr" evidence="1">
    <location>
        <begin position="1"/>
        <end position="71"/>
    </location>
</feature>
<keyword evidence="3" id="KW-1185">Reference proteome</keyword>
<dbReference type="Pfam" id="PF01713">
    <property type="entry name" value="Smr"/>
    <property type="match status" value="1"/>
</dbReference>